<dbReference type="Pfam" id="PF00636">
    <property type="entry name" value="Ribonuclease_3"/>
    <property type="match status" value="2"/>
</dbReference>
<evidence type="ECO:0000256" key="7">
    <source>
        <dbReference type="ARBA" id="ARBA00022801"/>
    </source>
</evidence>
<dbReference type="GO" id="GO:0005737">
    <property type="term" value="C:cytoplasm"/>
    <property type="evidence" value="ECO:0007669"/>
    <property type="project" value="TreeGrafter"/>
</dbReference>
<dbReference type="GO" id="GO:0004525">
    <property type="term" value="F:ribonuclease III activity"/>
    <property type="evidence" value="ECO:0007669"/>
    <property type="project" value="InterPro"/>
</dbReference>
<dbReference type="EMBL" id="CM002798">
    <property type="protein sequence ID" value="KZN91525.1"/>
    <property type="molecule type" value="Genomic_DNA"/>
</dbReference>
<comment type="function">
    <text evidence="14">Dicer-like endonuclease involved in cleaving double-stranded RNA in the RNA interference (RNAi) pathway. Produces 21 to 25 bp dsRNAs (siRNAs) which target the selective destruction of homologous RNAs leading to sequence-specific suppression of gene expression, called post-transcriptional gene silencing (PTGS). Part of a broad host defense response against viral infection and transposons.</text>
</comment>
<evidence type="ECO:0000259" key="16">
    <source>
        <dbReference type="PROSITE" id="PS50142"/>
    </source>
</evidence>
<dbReference type="GO" id="GO:0050688">
    <property type="term" value="P:regulation of defense response to virus"/>
    <property type="evidence" value="ECO:0007669"/>
    <property type="project" value="UniProtKB-KW"/>
</dbReference>
<comment type="cofactor">
    <cofactor evidence="2">
        <name>Mg(2+)</name>
        <dbReference type="ChEBI" id="CHEBI:18420"/>
    </cofactor>
</comment>
<evidence type="ECO:0000256" key="10">
    <source>
        <dbReference type="ARBA" id="ARBA00022842"/>
    </source>
</evidence>
<dbReference type="PhylomeDB" id="A0A167WDM8"/>
<dbReference type="PROSITE" id="PS51327">
    <property type="entry name" value="DICER_DSRBF"/>
    <property type="match status" value="1"/>
</dbReference>
<keyword evidence="9" id="KW-0067">ATP-binding</keyword>
<dbReference type="CDD" id="cd18034">
    <property type="entry name" value="DEXHc_dicer"/>
    <property type="match status" value="1"/>
</dbReference>
<dbReference type="CDD" id="cd00593">
    <property type="entry name" value="RIBOc"/>
    <property type="match status" value="2"/>
</dbReference>
<dbReference type="PANTHER" id="PTHR14950">
    <property type="entry name" value="DICER-RELATED"/>
    <property type="match status" value="1"/>
</dbReference>
<evidence type="ECO:0000259" key="18">
    <source>
        <dbReference type="PROSITE" id="PS51194"/>
    </source>
</evidence>
<feature type="domain" description="Dicer dsRNA-binding fold" evidence="19">
    <location>
        <begin position="576"/>
        <end position="670"/>
    </location>
</feature>
<dbReference type="PROSITE" id="PS00517">
    <property type="entry name" value="RNASE_3_1"/>
    <property type="match status" value="1"/>
</dbReference>
<organism evidence="20">
    <name type="scientific">Penicillium chrysogenum</name>
    <name type="common">Penicillium notatum</name>
    <dbReference type="NCBI Taxonomy" id="5076"/>
    <lineage>
        <taxon>Eukaryota</taxon>
        <taxon>Fungi</taxon>
        <taxon>Dikarya</taxon>
        <taxon>Ascomycota</taxon>
        <taxon>Pezizomycotina</taxon>
        <taxon>Eurotiomycetes</taxon>
        <taxon>Eurotiomycetidae</taxon>
        <taxon>Eurotiales</taxon>
        <taxon>Aspergillaceae</taxon>
        <taxon>Penicillium</taxon>
        <taxon>Penicillium chrysogenum species complex</taxon>
    </lineage>
</organism>
<dbReference type="GO" id="GO:0046872">
    <property type="term" value="F:metal ion binding"/>
    <property type="evidence" value="ECO:0007669"/>
    <property type="project" value="UniProtKB-KW"/>
</dbReference>
<protein>
    <submittedName>
        <fullName evidence="20">Dicer-like protein PcDcl2</fullName>
    </submittedName>
</protein>
<keyword evidence="3" id="KW-0930">Antiviral protein</keyword>
<keyword evidence="11 15" id="KW-0694">RNA-binding</keyword>
<dbReference type="InterPro" id="IPR001650">
    <property type="entry name" value="Helicase_C-like"/>
</dbReference>
<comment type="cofactor">
    <cofactor evidence="1">
        <name>Mn(2+)</name>
        <dbReference type="ChEBI" id="CHEBI:29035"/>
    </cofactor>
</comment>
<dbReference type="InterPro" id="IPR011545">
    <property type="entry name" value="DEAD/DEAH_box_helicase_dom"/>
</dbReference>
<sequence>MDSTGLSSNGAAYRSRGYQLEMLEASRKENIIVAMDTGSGKTHMHVSSFTFCRHVFLTVFFSAILRIIDELENSDSPDKLIWFLAPTVALSLQQHEVITSQILSVKTKILTGLDNVDRWTDQGIWDKVLKDIRVVVSTYAVLADALGHGFVRMSRLALLVFDEAHHCTKRHPANKIMQNHYHPTLLRSGPNAVPRILGLTASPVVRSSQNELETIESNLNAICKTPRVHRTELLENTHRPHLERVNYISFDEAHYGSGSRLLLPLIECCRAYNIEDDPWVESLRSKDHTVELTKALTTGKTFCSEQLRNFQARSCHIYEELGGWAVDFFISASIDQLQRSMQDASEMSHLDQMERIYLLELLLAMPAPVSAEESNHVSVKLEMLLNFLEKMDRPGFSGLLFAKQRATVSVLARILSIHPKTRDRFQCAAYVGWSSDRNRKGCLGDLLHRDMQRDTLDEFKVGRKNLIVTTDVLEEGIDVSACSLVICYDKPANLKSFVQRRGRARHRESTYALMISNEDELLNLHKWQELEQAMIKAYQDDERRRREVYDLEATEEHVKERLWVEKTSALLTADDALQHLYHFCAVLPVDEYSNNLPLFSFQENSVGLLLGTVTLPNSVHPTVRRTTGKAWWRTERAARKETAFQAYKALHAYGLVNDNLLPLTRKPELRCSEETVLPSIVQAAEQYDPYVDLAQGWGLGQLCQTRLRICSNGSVNKDLAICLILPRLTPMPQPIPLYWDSETCMKLHFDPQISSFETTVETLDQMRRSTALYLQAPSSRQRGDDRDFVALFIPDISHEHLGEWLAVHEGKEPALDVYVRDPIAPPLGIVRDQSKFSEPRLFNRWNVPADVSKSSPIEVECSSLPRRRNLLQMPATNIAEDGEADAPKKSYILPAAACVIDKLPAKQAVFGLFISAILDRLEASLVAHRLNDTILKGVGIKDIAHVITAISAPIAQASTNYQRYEFFGDSVLKFTVSCQLFFRNGNWHEGYLSESRDKLIQNSRLARAALDLGIDSFVLTSRFTPRKWTTPLIRNKLEPSTAKRNISTKVLADVVESLIGAAYVDGGIREAQACLHRFLPEINLFTNDISPLILPQGKGVSNLINHHRLAGLIGYTFNDPALLTEALTHASCEYDTSTQSYQRLEFLGDAVLDMVVMAVIAGHPVEMDQGPMTLLKHSVVNANLLAFFCMELCAPDEPSHVTQFTNGGINLVPRYDQIHLWRFLRSHGPNIKSAQEACLERHQGLRAEIRDALENGTQYPWELFARLRADKFLSDIIESVLGAIFIDCGGDLDVCYAFVERIGLVWYIQRVIADGVNVVHPRNIAQNMVKGAGTLVFKRKRVESGGVATYRCSAIVNKTEIALVEGCASAEEAEVKVANVAIEHLTLHPVVST</sequence>
<keyword evidence="10" id="KW-0460">Magnesium</keyword>
<reference evidence="20" key="1">
    <citation type="journal article" date="2014" name="Genome Announc.">
        <title>Complete sequencing and chromosome-scale genome assembly of the industrial progenitor strain P2niaD18 from the penicillin producer Penicillium chrysogenum.</title>
        <authorList>
            <person name="Specht T."/>
            <person name="Dahlmann T.A."/>
            <person name="Zadra I."/>
            <person name="Kurnsteiner H."/>
            <person name="Kuck U."/>
        </authorList>
    </citation>
    <scope>NUCLEOTIDE SEQUENCE [LARGE SCALE GENOMIC DNA]</scope>
    <source>
        <strain evidence="20">P2niaD18</strain>
    </source>
</reference>
<dbReference type="InterPro" id="IPR000999">
    <property type="entry name" value="RNase_III_dom"/>
</dbReference>
<dbReference type="Proteomes" id="UP000076449">
    <property type="component" value="Chromosome I"/>
</dbReference>
<dbReference type="PROSITE" id="PS50142">
    <property type="entry name" value="RNASE_3_2"/>
    <property type="match status" value="2"/>
</dbReference>
<evidence type="ECO:0000256" key="2">
    <source>
        <dbReference type="ARBA" id="ARBA00001946"/>
    </source>
</evidence>
<dbReference type="Gene3D" id="3.30.160.380">
    <property type="entry name" value="Dicer dimerisation domain"/>
    <property type="match status" value="1"/>
</dbReference>
<evidence type="ECO:0000256" key="6">
    <source>
        <dbReference type="ARBA" id="ARBA00022741"/>
    </source>
</evidence>
<gene>
    <name evidence="20" type="ORF">EN45_016650</name>
</gene>
<dbReference type="PANTHER" id="PTHR14950:SF37">
    <property type="entry name" value="ENDORIBONUCLEASE DICER"/>
    <property type="match status" value="1"/>
</dbReference>
<keyword evidence="12" id="KW-0051">Antiviral defense</keyword>
<dbReference type="SMART" id="SM00535">
    <property type="entry name" value="RIBOc"/>
    <property type="match status" value="2"/>
</dbReference>
<dbReference type="InterPro" id="IPR005034">
    <property type="entry name" value="Dicer_dimerisation"/>
</dbReference>
<feature type="domain" description="Helicase C-terminal" evidence="18">
    <location>
        <begin position="380"/>
        <end position="562"/>
    </location>
</feature>
<proteinExistence type="inferred from homology"/>
<dbReference type="InterPro" id="IPR027417">
    <property type="entry name" value="P-loop_NTPase"/>
</dbReference>
<evidence type="ECO:0000256" key="15">
    <source>
        <dbReference type="PROSITE-ProRule" id="PRU00657"/>
    </source>
</evidence>
<keyword evidence="6" id="KW-0547">Nucleotide-binding</keyword>
<feature type="domain" description="RNase III" evidence="16">
    <location>
        <begin position="937"/>
        <end position="1067"/>
    </location>
</feature>
<comment type="similarity">
    <text evidence="15">Belongs to the helicase family. Dicer subfamily.</text>
</comment>
<name>A0A167WDM8_PENCH</name>
<dbReference type="GO" id="GO:0005634">
    <property type="term" value="C:nucleus"/>
    <property type="evidence" value="ECO:0007669"/>
    <property type="project" value="TreeGrafter"/>
</dbReference>
<dbReference type="SMART" id="SM00487">
    <property type="entry name" value="DEXDc"/>
    <property type="match status" value="1"/>
</dbReference>
<dbReference type="CDD" id="cd18802">
    <property type="entry name" value="SF2_C_dicer"/>
    <property type="match status" value="1"/>
</dbReference>
<feature type="domain" description="Helicase ATP-binding" evidence="17">
    <location>
        <begin position="22"/>
        <end position="221"/>
    </location>
</feature>
<dbReference type="GO" id="GO:0004386">
    <property type="term" value="F:helicase activity"/>
    <property type="evidence" value="ECO:0007669"/>
    <property type="project" value="UniProtKB-KW"/>
</dbReference>
<evidence type="ECO:0000256" key="5">
    <source>
        <dbReference type="ARBA" id="ARBA00022737"/>
    </source>
</evidence>
<keyword evidence="13" id="KW-0464">Manganese</keyword>
<dbReference type="SUPFAM" id="SSF52540">
    <property type="entry name" value="P-loop containing nucleoside triphosphate hydrolases"/>
    <property type="match status" value="1"/>
</dbReference>
<evidence type="ECO:0000256" key="3">
    <source>
        <dbReference type="ARBA" id="ARBA00022721"/>
    </source>
</evidence>
<feature type="domain" description="RNase III" evidence="16">
    <location>
        <begin position="1106"/>
        <end position="1289"/>
    </location>
</feature>
<dbReference type="InterPro" id="IPR038248">
    <property type="entry name" value="Dicer_dimer_sf"/>
</dbReference>
<evidence type="ECO:0000256" key="9">
    <source>
        <dbReference type="ARBA" id="ARBA00022840"/>
    </source>
</evidence>
<evidence type="ECO:0000259" key="17">
    <source>
        <dbReference type="PROSITE" id="PS51192"/>
    </source>
</evidence>
<dbReference type="GO" id="GO:0005524">
    <property type="term" value="F:ATP binding"/>
    <property type="evidence" value="ECO:0007669"/>
    <property type="project" value="UniProtKB-KW"/>
</dbReference>
<dbReference type="FunFam" id="1.10.1520.10:FF:000032">
    <property type="entry name" value="Dicer-like protein 2"/>
    <property type="match status" value="1"/>
</dbReference>
<keyword evidence="8" id="KW-0347">Helicase</keyword>
<dbReference type="InterPro" id="IPR014001">
    <property type="entry name" value="Helicase_ATP-bd"/>
</dbReference>
<evidence type="ECO:0000256" key="14">
    <source>
        <dbReference type="ARBA" id="ARBA00025403"/>
    </source>
</evidence>
<dbReference type="SMART" id="SM00490">
    <property type="entry name" value="HELICc"/>
    <property type="match status" value="1"/>
</dbReference>
<dbReference type="PROSITE" id="PS51194">
    <property type="entry name" value="HELICASE_CTER"/>
    <property type="match status" value="1"/>
</dbReference>
<evidence type="ECO:0000256" key="4">
    <source>
        <dbReference type="ARBA" id="ARBA00022723"/>
    </source>
</evidence>
<dbReference type="Pfam" id="PF03368">
    <property type="entry name" value="Dicer_dimer"/>
    <property type="match status" value="1"/>
</dbReference>
<evidence type="ECO:0000256" key="11">
    <source>
        <dbReference type="ARBA" id="ARBA00022884"/>
    </source>
</evidence>
<accession>A0A167WDM8</accession>
<dbReference type="FunFam" id="3.40.50.300:FF:001669">
    <property type="entry name" value="Dicer-like protein 1"/>
    <property type="match status" value="1"/>
</dbReference>
<keyword evidence="7" id="KW-0378">Hydrolase</keyword>
<evidence type="ECO:0000259" key="19">
    <source>
        <dbReference type="PROSITE" id="PS51327"/>
    </source>
</evidence>
<dbReference type="Gene3D" id="1.10.1520.10">
    <property type="entry name" value="Ribonuclease III domain"/>
    <property type="match status" value="2"/>
</dbReference>
<evidence type="ECO:0000256" key="12">
    <source>
        <dbReference type="ARBA" id="ARBA00023118"/>
    </source>
</evidence>
<dbReference type="Gene3D" id="3.40.50.300">
    <property type="entry name" value="P-loop containing nucleotide triphosphate hydrolases"/>
    <property type="match status" value="2"/>
</dbReference>
<evidence type="ECO:0000256" key="13">
    <source>
        <dbReference type="ARBA" id="ARBA00023211"/>
    </source>
</evidence>
<dbReference type="Pfam" id="PF00270">
    <property type="entry name" value="DEAD"/>
    <property type="match status" value="1"/>
</dbReference>
<dbReference type="Pfam" id="PF00271">
    <property type="entry name" value="Helicase_C"/>
    <property type="match status" value="1"/>
</dbReference>
<keyword evidence="5" id="KW-0677">Repeat</keyword>
<dbReference type="GO" id="GO:0051607">
    <property type="term" value="P:defense response to virus"/>
    <property type="evidence" value="ECO:0007669"/>
    <property type="project" value="UniProtKB-KW"/>
</dbReference>
<dbReference type="GO" id="GO:0030422">
    <property type="term" value="P:siRNA processing"/>
    <property type="evidence" value="ECO:0007669"/>
    <property type="project" value="TreeGrafter"/>
</dbReference>
<evidence type="ECO:0000256" key="1">
    <source>
        <dbReference type="ARBA" id="ARBA00001936"/>
    </source>
</evidence>
<evidence type="ECO:0000256" key="8">
    <source>
        <dbReference type="ARBA" id="ARBA00022806"/>
    </source>
</evidence>
<dbReference type="GO" id="GO:0003723">
    <property type="term" value="F:RNA binding"/>
    <property type="evidence" value="ECO:0007669"/>
    <property type="project" value="UniProtKB-UniRule"/>
</dbReference>
<dbReference type="InterPro" id="IPR036389">
    <property type="entry name" value="RNase_III_sf"/>
</dbReference>
<evidence type="ECO:0000313" key="20">
    <source>
        <dbReference type="EMBL" id="KZN91525.1"/>
    </source>
</evidence>
<dbReference type="PROSITE" id="PS51192">
    <property type="entry name" value="HELICASE_ATP_BIND_1"/>
    <property type="match status" value="1"/>
</dbReference>
<dbReference type="SUPFAM" id="SSF69065">
    <property type="entry name" value="RNase III domain-like"/>
    <property type="match status" value="2"/>
</dbReference>
<keyword evidence="4" id="KW-0479">Metal-binding</keyword>